<name>A0AA38FZI3_TAXCH</name>
<dbReference type="AlphaFoldDB" id="A0AA38FZI3"/>
<feature type="non-terminal residue" evidence="2">
    <location>
        <position position="1"/>
    </location>
</feature>
<dbReference type="Proteomes" id="UP000824469">
    <property type="component" value="Unassembled WGS sequence"/>
</dbReference>
<accession>A0AA38FZI3</accession>
<comment type="caution">
    <text evidence="2">The sequence shown here is derived from an EMBL/GenBank/DDBJ whole genome shotgun (WGS) entry which is preliminary data.</text>
</comment>
<evidence type="ECO:0000313" key="3">
    <source>
        <dbReference type="Proteomes" id="UP000824469"/>
    </source>
</evidence>
<sequence>EEERTQLNNKMSETVTEVTGKSGVGMTMQKSQKDGSRGSSWTGAPGGGLGACG</sequence>
<proteinExistence type="predicted"/>
<reference evidence="2 3" key="1">
    <citation type="journal article" date="2021" name="Nat. Plants">
        <title>The Taxus genome provides insights into paclitaxel biosynthesis.</title>
        <authorList>
            <person name="Xiong X."/>
            <person name="Gou J."/>
            <person name="Liao Q."/>
            <person name="Li Y."/>
            <person name="Zhou Q."/>
            <person name="Bi G."/>
            <person name="Li C."/>
            <person name="Du R."/>
            <person name="Wang X."/>
            <person name="Sun T."/>
            <person name="Guo L."/>
            <person name="Liang H."/>
            <person name="Lu P."/>
            <person name="Wu Y."/>
            <person name="Zhang Z."/>
            <person name="Ro D.K."/>
            <person name="Shang Y."/>
            <person name="Huang S."/>
            <person name="Yan J."/>
        </authorList>
    </citation>
    <scope>NUCLEOTIDE SEQUENCE [LARGE SCALE GENOMIC DNA]</scope>
    <source>
        <strain evidence="2">Ta-2019</strain>
    </source>
</reference>
<feature type="compositionally biased region" description="Polar residues" evidence="1">
    <location>
        <begin position="1"/>
        <end position="19"/>
    </location>
</feature>
<keyword evidence="3" id="KW-1185">Reference proteome</keyword>
<dbReference type="EMBL" id="JAHRHJ020000006">
    <property type="protein sequence ID" value="KAH9312986.1"/>
    <property type="molecule type" value="Genomic_DNA"/>
</dbReference>
<feature type="compositionally biased region" description="Gly residues" evidence="1">
    <location>
        <begin position="44"/>
        <end position="53"/>
    </location>
</feature>
<evidence type="ECO:0000256" key="1">
    <source>
        <dbReference type="SAM" id="MobiDB-lite"/>
    </source>
</evidence>
<gene>
    <name evidence="2" type="ORF">KI387_028021</name>
</gene>
<feature type="non-terminal residue" evidence="2">
    <location>
        <position position="53"/>
    </location>
</feature>
<evidence type="ECO:0000313" key="2">
    <source>
        <dbReference type="EMBL" id="KAH9312986.1"/>
    </source>
</evidence>
<feature type="region of interest" description="Disordered" evidence="1">
    <location>
        <begin position="1"/>
        <end position="53"/>
    </location>
</feature>
<protein>
    <submittedName>
        <fullName evidence="2">Uncharacterized protein</fullName>
    </submittedName>
</protein>
<organism evidence="2 3">
    <name type="scientific">Taxus chinensis</name>
    <name type="common">Chinese yew</name>
    <name type="synonym">Taxus wallichiana var. chinensis</name>
    <dbReference type="NCBI Taxonomy" id="29808"/>
    <lineage>
        <taxon>Eukaryota</taxon>
        <taxon>Viridiplantae</taxon>
        <taxon>Streptophyta</taxon>
        <taxon>Embryophyta</taxon>
        <taxon>Tracheophyta</taxon>
        <taxon>Spermatophyta</taxon>
        <taxon>Pinopsida</taxon>
        <taxon>Pinidae</taxon>
        <taxon>Conifers II</taxon>
        <taxon>Cupressales</taxon>
        <taxon>Taxaceae</taxon>
        <taxon>Taxus</taxon>
    </lineage>
</organism>